<feature type="transmembrane region" description="Helical" evidence="7">
    <location>
        <begin position="103"/>
        <end position="124"/>
    </location>
</feature>
<dbReference type="InterPro" id="IPR035906">
    <property type="entry name" value="MetI-like_sf"/>
</dbReference>
<sequence length="325" mass="34866">MTAVTRSPRARGAASPSPSRPARPPRPEKAPRRGLSDRTLGTLMLLPALLLLLVFAAYPFLASVFDSFFHVDFLTREHTFLGLDNYRRLWEDPAVRGAFGRSVAWVAGNVMIQAVAGVAVALLLNAGLRGQTLARGLVLFPYVVPAVVAAMVFRFAFNDTSGMAGHLLRTLGLTDSLVDPFADPATVIAALVAVNCWKYVPFIVIVVLARLQTLPGELREAAALDGAGRIGVFRHVTLPWIAPALIVAMLMRTIWTAYDFDLPYLLSGGGPMDTSTTVPLEIRKLAFADQDLGLASALAVCVAILLVAGARLYLRAYRAGEDAAG</sequence>
<proteinExistence type="inferred from homology"/>
<evidence type="ECO:0000256" key="3">
    <source>
        <dbReference type="ARBA" id="ARBA00022475"/>
    </source>
</evidence>
<evidence type="ECO:0000313" key="9">
    <source>
        <dbReference type="EMBL" id="TGG86086.1"/>
    </source>
</evidence>
<evidence type="ECO:0000256" key="6">
    <source>
        <dbReference type="ARBA" id="ARBA00023136"/>
    </source>
</evidence>
<keyword evidence="5 7" id="KW-1133">Transmembrane helix</keyword>
<feature type="transmembrane region" description="Helical" evidence="7">
    <location>
        <begin position="187"/>
        <end position="209"/>
    </location>
</feature>
<dbReference type="PANTHER" id="PTHR43227">
    <property type="entry name" value="BLL4140 PROTEIN"/>
    <property type="match status" value="1"/>
</dbReference>
<reference evidence="9 10" key="1">
    <citation type="submission" date="2018-10" db="EMBL/GenBank/DDBJ databases">
        <title>Isolation of pseudouridimycin from Streptomyces albus DSM 40763.</title>
        <authorList>
            <person name="Rosenqvist P."/>
            <person name="Metsae-Ketelae M."/>
            <person name="Virta P."/>
        </authorList>
    </citation>
    <scope>NUCLEOTIDE SEQUENCE [LARGE SCALE GENOMIC DNA]</scope>
    <source>
        <strain evidence="9 10">DSM 40763</strain>
    </source>
</reference>
<dbReference type="CDD" id="cd06261">
    <property type="entry name" value="TM_PBP2"/>
    <property type="match status" value="1"/>
</dbReference>
<keyword evidence="6 7" id="KW-0472">Membrane</keyword>
<feature type="compositionally biased region" description="Basic and acidic residues" evidence="8">
    <location>
        <begin position="25"/>
        <end position="34"/>
    </location>
</feature>
<dbReference type="EMBL" id="RCIY01000040">
    <property type="protein sequence ID" value="TGG86086.1"/>
    <property type="molecule type" value="Genomic_DNA"/>
</dbReference>
<dbReference type="AlphaFoldDB" id="A0A6C1CB89"/>
<dbReference type="SUPFAM" id="SSF161098">
    <property type="entry name" value="MetI-like"/>
    <property type="match status" value="1"/>
</dbReference>
<comment type="caution">
    <text evidence="9">The sequence shown here is derived from an EMBL/GenBank/DDBJ whole genome shotgun (WGS) entry which is preliminary data.</text>
</comment>
<accession>A0A6C1CB89</accession>
<dbReference type="Gene3D" id="1.10.3720.10">
    <property type="entry name" value="MetI-like"/>
    <property type="match status" value="1"/>
</dbReference>
<protein>
    <submittedName>
        <fullName evidence="9">Sugar ABC transporter permease</fullName>
    </submittedName>
</protein>
<feature type="transmembrane region" description="Helical" evidence="7">
    <location>
        <begin position="238"/>
        <end position="258"/>
    </location>
</feature>
<dbReference type="GO" id="GO:0005886">
    <property type="term" value="C:plasma membrane"/>
    <property type="evidence" value="ECO:0007669"/>
    <property type="project" value="UniProtKB-SubCell"/>
</dbReference>
<dbReference type="RefSeq" id="WP_135566770.1">
    <property type="nucleotide sequence ID" value="NZ_CP048875.1"/>
</dbReference>
<gene>
    <name evidence="9" type="ORF">D8771_06640</name>
</gene>
<dbReference type="InterPro" id="IPR050809">
    <property type="entry name" value="UgpAE/MalFG_permease"/>
</dbReference>
<dbReference type="InterPro" id="IPR000515">
    <property type="entry name" value="MetI-like"/>
</dbReference>
<evidence type="ECO:0000256" key="2">
    <source>
        <dbReference type="ARBA" id="ARBA00022448"/>
    </source>
</evidence>
<dbReference type="PANTHER" id="PTHR43227:SF8">
    <property type="entry name" value="DIACETYLCHITOBIOSE UPTAKE SYSTEM PERMEASE PROTEIN DASB"/>
    <property type="match status" value="1"/>
</dbReference>
<dbReference type="Proteomes" id="UP000298111">
    <property type="component" value="Unassembled WGS sequence"/>
</dbReference>
<evidence type="ECO:0000256" key="7">
    <source>
        <dbReference type="RuleBase" id="RU363032"/>
    </source>
</evidence>
<keyword evidence="3" id="KW-1003">Cell membrane</keyword>
<keyword evidence="4 7" id="KW-0812">Transmembrane</keyword>
<feature type="transmembrane region" description="Helical" evidence="7">
    <location>
        <begin position="292"/>
        <end position="314"/>
    </location>
</feature>
<keyword evidence="2 7" id="KW-0813">Transport</keyword>
<evidence type="ECO:0000313" key="10">
    <source>
        <dbReference type="Proteomes" id="UP000298111"/>
    </source>
</evidence>
<organism evidence="9 10">
    <name type="scientific">Streptomyces albus</name>
    <dbReference type="NCBI Taxonomy" id="1888"/>
    <lineage>
        <taxon>Bacteria</taxon>
        <taxon>Bacillati</taxon>
        <taxon>Actinomycetota</taxon>
        <taxon>Actinomycetes</taxon>
        <taxon>Kitasatosporales</taxon>
        <taxon>Streptomycetaceae</taxon>
        <taxon>Streptomyces</taxon>
    </lineage>
</organism>
<comment type="similarity">
    <text evidence="7">Belongs to the binding-protein-dependent transport system permease family.</text>
</comment>
<dbReference type="GO" id="GO:0055085">
    <property type="term" value="P:transmembrane transport"/>
    <property type="evidence" value="ECO:0007669"/>
    <property type="project" value="InterPro"/>
</dbReference>
<feature type="compositionally biased region" description="Low complexity" evidence="8">
    <location>
        <begin position="1"/>
        <end position="17"/>
    </location>
</feature>
<evidence type="ECO:0000256" key="8">
    <source>
        <dbReference type="SAM" id="MobiDB-lite"/>
    </source>
</evidence>
<feature type="transmembrane region" description="Helical" evidence="7">
    <location>
        <begin position="39"/>
        <end position="61"/>
    </location>
</feature>
<evidence type="ECO:0000256" key="1">
    <source>
        <dbReference type="ARBA" id="ARBA00004651"/>
    </source>
</evidence>
<dbReference type="Pfam" id="PF00528">
    <property type="entry name" value="BPD_transp_1"/>
    <property type="match status" value="1"/>
</dbReference>
<evidence type="ECO:0000256" key="5">
    <source>
        <dbReference type="ARBA" id="ARBA00022989"/>
    </source>
</evidence>
<evidence type="ECO:0000256" key="4">
    <source>
        <dbReference type="ARBA" id="ARBA00022692"/>
    </source>
</evidence>
<dbReference type="PROSITE" id="PS50928">
    <property type="entry name" value="ABC_TM1"/>
    <property type="match status" value="1"/>
</dbReference>
<name>A0A6C1CB89_9ACTN</name>
<comment type="subcellular location">
    <subcellularLocation>
        <location evidence="1 7">Cell membrane</location>
        <topology evidence="1 7">Multi-pass membrane protein</topology>
    </subcellularLocation>
</comment>
<feature type="transmembrane region" description="Helical" evidence="7">
    <location>
        <begin position="136"/>
        <end position="157"/>
    </location>
</feature>
<dbReference type="GeneID" id="75179965"/>
<feature type="region of interest" description="Disordered" evidence="8">
    <location>
        <begin position="1"/>
        <end position="34"/>
    </location>
</feature>